<reference evidence="4" key="2">
    <citation type="submission" date="2021-04" db="EMBL/GenBank/DDBJ databases">
        <title>Genome-wide patterns of bracovirus chromosomal integration into multiple host tissues during parasitism.</title>
        <authorList>
            <person name="Chebbi M.A.C."/>
        </authorList>
    </citation>
    <scope>NUCLEOTIDE SEQUENCE</scope>
    <source>
        <tissue evidence="4">Whole body</tissue>
    </source>
</reference>
<dbReference type="EMBL" id="JAAOIC020000048">
    <property type="protein sequence ID" value="KAG8036839.1"/>
    <property type="molecule type" value="Genomic_DNA"/>
</dbReference>
<feature type="region of interest" description="Disordered" evidence="1">
    <location>
        <begin position="1454"/>
        <end position="1489"/>
    </location>
</feature>
<organism evidence="4 5">
    <name type="scientific">Cotesia typhae</name>
    <dbReference type="NCBI Taxonomy" id="2053667"/>
    <lineage>
        <taxon>Eukaryota</taxon>
        <taxon>Metazoa</taxon>
        <taxon>Ecdysozoa</taxon>
        <taxon>Arthropoda</taxon>
        <taxon>Hexapoda</taxon>
        <taxon>Insecta</taxon>
        <taxon>Pterygota</taxon>
        <taxon>Neoptera</taxon>
        <taxon>Endopterygota</taxon>
        <taxon>Hymenoptera</taxon>
        <taxon>Apocrita</taxon>
        <taxon>Ichneumonoidea</taxon>
        <taxon>Braconidae</taxon>
        <taxon>Microgastrinae</taxon>
        <taxon>Cotesia</taxon>
    </lineage>
</organism>
<protein>
    <recommendedName>
        <fullName evidence="3">C-type lectin domain-containing protein</fullName>
    </recommendedName>
</protein>
<evidence type="ECO:0000259" key="3">
    <source>
        <dbReference type="PROSITE" id="PS50041"/>
    </source>
</evidence>
<proteinExistence type="predicted"/>
<dbReference type="PANTHER" id="PTHR35383">
    <property type="entry name" value="MUCIN 12EA-RELATED"/>
    <property type="match status" value="1"/>
</dbReference>
<feature type="region of interest" description="Disordered" evidence="1">
    <location>
        <begin position="677"/>
        <end position="706"/>
    </location>
</feature>
<name>A0A8J5R3M8_9HYME</name>
<feature type="compositionally biased region" description="Basic residues" evidence="1">
    <location>
        <begin position="1184"/>
        <end position="1224"/>
    </location>
</feature>
<feature type="signal peptide" evidence="2">
    <location>
        <begin position="1"/>
        <end position="25"/>
    </location>
</feature>
<dbReference type="SMART" id="SM00034">
    <property type="entry name" value="CLECT"/>
    <property type="match status" value="1"/>
</dbReference>
<keyword evidence="5" id="KW-1185">Reference proteome</keyword>
<dbReference type="PANTHER" id="PTHR35383:SF1">
    <property type="entry name" value="MUCIN 12EA-RELATED"/>
    <property type="match status" value="1"/>
</dbReference>
<feature type="region of interest" description="Disordered" evidence="1">
    <location>
        <begin position="1055"/>
        <end position="1154"/>
    </location>
</feature>
<feature type="compositionally biased region" description="Basic and acidic residues" evidence="1">
    <location>
        <begin position="687"/>
        <end position="696"/>
    </location>
</feature>
<dbReference type="OrthoDB" id="7357196at2759"/>
<evidence type="ECO:0000256" key="1">
    <source>
        <dbReference type="SAM" id="MobiDB-lite"/>
    </source>
</evidence>
<feature type="compositionally biased region" description="Basic residues" evidence="1">
    <location>
        <begin position="381"/>
        <end position="393"/>
    </location>
</feature>
<dbReference type="Pfam" id="PF00059">
    <property type="entry name" value="Lectin_C"/>
    <property type="match status" value="1"/>
</dbReference>
<dbReference type="Proteomes" id="UP000729913">
    <property type="component" value="Unassembled WGS sequence"/>
</dbReference>
<feature type="compositionally biased region" description="Low complexity" evidence="1">
    <location>
        <begin position="1114"/>
        <end position="1128"/>
    </location>
</feature>
<dbReference type="CDD" id="cd00037">
    <property type="entry name" value="CLECT"/>
    <property type="match status" value="1"/>
</dbReference>
<accession>A0A8J5R3M8</accession>
<evidence type="ECO:0000313" key="4">
    <source>
        <dbReference type="EMBL" id="KAG8036839.1"/>
    </source>
</evidence>
<dbReference type="InterPro" id="IPR001304">
    <property type="entry name" value="C-type_lectin-like"/>
</dbReference>
<feature type="compositionally biased region" description="Basic residues" evidence="1">
    <location>
        <begin position="1129"/>
        <end position="1154"/>
    </location>
</feature>
<gene>
    <name evidence="4" type="ORF">G9C98_004161</name>
</gene>
<sequence>MNSHQFLYVIFVNFCFSTTIKITLGDGNEVKSLDNNNEDTRRSENNPLADFYAKSVTIDLKIDDFDERIQKVLNEQINSRRSAIDAALRREELDSGEKNIFYRRKNDNPIDNLKVEGTDKAINQDQLDATEPRGGIDSQELQSGEKQRITNEVSRRCLLAGSLMLKHHLKKKINFIARPFKKFWQKPWTSWKPFWHPFYFPKPRHPIPRPPPKPKPKPEPTLPPTTEPPTTEPPTTEPPTTEPPTTKPPTTEPPTTEPPTTEPPTTEPPTTEPPPTEPPTTEPPTTEPPTTEPPTTEPPTTEPPTTEPPTTEPPTTEPPTTEPPTTEPPTTEPPTTEPPTTEPPTTEPPTTEPPTTEPPTTKPPTTPPPETKPPPPPTRKTTSRKTRRPRPTRNRWYERKNKIFNPNGKYLKRTTPYLGYHSNKTKKRFTPFFTVFAKYMTNNPFSITDSPEVEYVANKKPYSMGHSTIWERDENVFVNTKKPHKSGNLIDRNSNKTGYLITRHPHKGGDLVTKNPNKVKHLTTLKSHYGDSLTKKSYKDDYLFIKKSRGKDHSYTEKPFDNGNLITKKSYGKGNSFTKESFDDVNLVTKKSHGKEHSFSKKLFEDGHLVTKKLPGKNNSSVKEPFNYGNVVIKKSHKNDHLSTKKIYENGPLVTKKLQEKVYSLTKKPHVAGNLVTEKSSKKPHSLTKEPYEARHSNTKQSYSRGHSFTNKLYTNKSLVTKNLPNKTYSPTKALYENGLLITKGPTKINNSVTKIFNKTEYVIKEKITKDYSEGGYRVTNKHRITKHMLTNKTHSKPQIGRSSIESQKRVTKLSTLSSSRIRSHEVKRKTILNPIKMTKHTFNVSKSSQHKILKNVTRSHVGNNNAKKFSKYLTTIGKKTTRKVDHMKIKQLHTTKHYNSKNLNDHSRSTKSVISEKLTPLPGSLQTHKSSTKKPMNKFKVSKLPKIVSTTSKLITHSKTKQKHTTKPNKNLELMKNHTKFLKTSTITPKTAKIDDTHSKTKQKHTTKPNKNLELMNNHTKFLKISTVTPKTAKIGETHKKVGQTSTTKLLKHTVSKKSTTKILKTNKRSTPYKQPKKNGNSKKKTQQKTTIKAKKTRIKSKKTTVKPKKTTIKPNKTTMKPKNTTAKPKKTTTKPKKTITKPKKTTVKPKKTTIKPKKTTIKPKTTIIKPKTTIIKPTKTTTKPKKTTMKPKKSTIKPKKTTMKPKKTTIKPKSTKKPQKKLPLTTKKRLTTTKPMTVLSKWRPREPRIGGRSQPKVPFKAADIQPKHAYNGILKPYDKSWETLTKPKNPKTQITFVNLIKNFNPKNNSSFPIILTIKQKHKPRKCCNNNCPTTCNKSCCKTTNSNCKKSHSKCCNRPCYKNFHRQLENIEEVGTSKFQLQTQQGDSDDVGVRLLDTGEDQSDVVGRIDLEPDMETTVEPIALRHGMHRGKKGKKSFRDKFLIECLTQKKNCDKHQNDDQSPETESNDDDHIIKRKNPFASHGDAPAEDRNLTKLAYVISKHIVNSLPKDMRNSNWAADLAFKIVYEKLKMYDSGNFGLPPFGLPFQQNYMYGNSGNNGSNDCCGCCCDGEYETSDTSYKRQMDSQINVKVGNENTYKCLPTIDKPPSEGYALLEDVGWFKFHDEHKPWNEARKQCFKEGAHLAFMESPQETQWCIDHLLKGSGEEVFLGIHNYFKGDWVSVSDTEVETMKHLKWSKKEPDGYRFYNCAIINPKSKLVSRESCTVDHPFICKVPL</sequence>
<evidence type="ECO:0000256" key="2">
    <source>
        <dbReference type="SAM" id="SignalP"/>
    </source>
</evidence>
<comment type="caution">
    <text evidence="4">The sequence shown here is derived from an EMBL/GenBank/DDBJ whole genome shotgun (WGS) entry which is preliminary data.</text>
</comment>
<dbReference type="PROSITE" id="PS50041">
    <property type="entry name" value="C_TYPE_LECTIN_2"/>
    <property type="match status" value="1"/>
</dbReference>
<feature type="compositionally biased region" description="Pro residues" evidence="1">
    <location>
        <begin position="216"/>
        <end position="378"/>
    </location>
</feature>
<feature type="compositionally biased region" description="Basic residues" evidence="1">
    <location>
        <begin position="206"/>
        <end position="215"/>
    </location>
</feature>
<keyword evidence="2" id="KW-0732">Signal</keyword>
<evidence type="ECO:0000313" key="5">
    <source>
        <dbReference type="Proteomes" id="UP000729913"/>
    </source>
</evidence>
<feature type="chain" id="PRO_5035184528" description="C-type lectin domain-containing protein" evidence="2">
    <location>
        <begin position="26"/>
        <end position="1737"/>
    </location>
</feature>
<reference evidence="4" key="1">
    <citation type="submission" date="2020-03" db="EMBL/GenBank/DDBJ databases">
        <authorList>
            <person name="Chebbi M.A."/>
            <person name="Drezen J.M."/>
        </authorList>
    </citation>
    <scope>NUCLEOTIDE SEQUENCE</scope>
    <source>
        <tissue evidence="4">Whole body</tissue>
    </source>
</reference>
<feature type="region of interest" description="Disordered" evidence="1">
    <location>
        <begin position="991"/>
        <end position="1012"/>
    </location>
</feature>
<feature type="compositionally biased region" description="Basic residues" evidence="1">
    <location>
        <begin position="1055"/>
        <end position="1069"/>
    </location>
</feature>
<feature type="region of interest" description="Disordered" evidence="1">
    <location>
        <begin position="1180"/>
        <end position="1224"/>
    </location>
</feature>
<feature type="region of interest" description="Disordered" evidence="1">
    <location>
        <begin position="129"/>
        <end position="150"/>
    </location>
</feature>
<feature type="compositionally biased region" description="Basic residues" evidence="1">
    <location>
        <begin position="1076"/>
        <end position="1113"/>
    </location>
</feature>
<feature type="domain" description="C-type lectin" evidence="3">
    <location>
        <begin position="1622"/>
        <end position="1734"/>
    </location>
</feature>
<feature type="region of interest" description="Disordered" evidence="1">
    <location>
        <begin position="206"/>
        <end position="409"/>
    </location>
</feature>